<feature type="region of interest" description="Disordered" evidence="1">
    <location>
        <begin position="96"/>
        <end position="118"/>
    </location>
</feature>
<gene>
    <name evidence="2" type="primary">cytl1</name>
</gene>
<reference evidence="2 3" key="1">
    <citation type="journal article" date="2011" name="Genome Biol. Evol.">
        <title>Integration of the genetic map and genome assembly of fugu facilitates insights into distinct features of genome evolution in teleosts and mammals.</title>
        <authorList>
            <person name="Kai W."/>
            <person name="Kikuchi K."/>
            <person name="Tohari S."/>
            <person name="Chew A.K."/>
            <person name="Tay A."/>
            <person name="Fujiwara A."/>
            <person name="Hosoya S."/>
            <person name="Suetake H."/>
            <person name="Naruse K."/>
            <person name="Brenner S."/>
            <person name="Suzuki Y."/>
            <person name="Venkatesh B."/>
        </authorList>
    </citation>
    <scope>NUCLEOTIDE SEQUENCE [LARGE SCALE GENOMIC DNA]</scope>
</reference>
<evidence type="ECO:0000256" key="1">
    <source>
        <dbReference type="SAM" id="MobiDB-lite"/>
    </source>
</evidence>
<sequence length="236" mass="26499">KKNISWYVELPKQPCFPAAFKRVIVGPFPRPPPLDHSTSGSRAGPARHCARTLIGTPCCSGLISASRNHEARGSSGSLLRPAPVGLRAPDLLLQSARPQQRSHDPAGQDPHVRAHGEHQAHAHAHAGTCIMCFTRPVQFQKTCAEVLPTIFLDVHNSCVTSKLRDFLYVVLNHPDQSCRKRPRMMLLKRKVQNLYTIITRLCYRDLVFFMDDCEAIDTGHGTPHYTEDRLQLLEER</sequence>
<dbReference type="GeneTree" id="ENSGT00390000016221"/>
<dbReference type="Proteomes" id="UP000005226">
    <property type="component" value="Chromosome 19"/>
</dbReference>
<keyword evidence="3" id="KW-1185">Reference proteome</keyword>
<accession>A0A3B5K2K0</accession>
<organism evidence="2 3">
    <name type="scientific">Takifugu rubripes</name>
    <name type="common">Japanese pufferfish</name>
    <name type="synonym">Fugu rubripes</name>
    <dbReference type="NCBI Taxonomy" id="31033"/>
    <lineage>
        <taxon>Eukaryota</taxon>
        <taxon>Metazoa</taxon>
        <taxon>Chordata</taxon>
        <taxon>Craniata</taxon>
        <taxon>Vertebrata</taxon>
        <taxon>Euteleostomi</taxon>
        <taxon>Actinopterygii</taxon>
        <taxon>Neopterygii</taxon>
        <taxon>Teleostei</taxon>
        <taxon>Neoteleostei</taxon>
        <taxon>Acanthomorphata</taxon>
        <taxon>Eupercaria</taxon>
        <taxon>Tetraodontiformes</taxon>
        <taxon>Tetradontoidea</taxon>
        <taxon>Tetraodontidae</taxon>
        <taxon>Takifugu</taxon>
    </lineage>
</organism>
<dbReference type="Pfam" id="PF15153">
    <property type="entry name" value="CYTL1"/>
    <property type="match status" value="1"/>
</dbReference>
<dbReference type="InterPro" id="IPR029253">
    <property type="entry name" value="CYTL1"/>
</dbReference>
<dbReference type="AlphaFoldDB" id="A0A3B5K2K0"/>
<dbReference type="GO" id="GO:0045944">
    <property type="term" value="P:positive regulation of transcription by RNA polymerase II"/>
    <property type="evidence" value="ECO:0007669"/>
    <property type="project" value="TreeGrafter"/>
</dbReference>
<reference evidence="2" key="3">
    <citation type="submission" date="2025-09" db="UniProtKB">
        <authorList>
            <consortium name="Ensembl"/>
        </authorList>
    </citation>
    <scope>IDENTIFICATION</scope>
</reference>
<dbReference type="Ensembl" id="ENSTRUT00000049020.2">
    <property type="protein sequence ID" value="ENSTRUP00000051791.2"/>
    <property type="gene ID" value="ENSTRUG00000025612.2"/>
</dbReference>
<evidence type="ECO:0000313" key="2">
    <source>
        <dbReference type="Ensembl" id="ENSTRUP00000051791.2"/>
    </source>
</evidence>
<name>A0A3B5K2K0_TAKRU</name>
<proteinExistence type="predicted"/>
<feature type="compositionally biased region" description="Basic and acidic residues" evidence="1">
    <location>
        <begin position="101"/>
        <end position="118"/>
    </location>
</feature>
<dbReference type="InParanoid" id="A0A3B5K2K0"/>
<evidence type="ECO:0008006" key="4">
    <source>
        <dbReference type="Google" id="ProtNLM"/>
    </source>
</evidence>
<reference evidence="2" key="2">
    <citation type="submission" date="2025-08" db="UniProtKB">
        <authorList>
            <consortium name="Ensembl"/>
        </authorList>
    </citation>
    <scope>IDENTIFICATION</scope>
</reference>
<protein>
    <recommendedName>
        <fullName evidence="4">Cytokine like 1</fullName>
    </recommendedName>
</protein>
<dbReference type="PANTHER" id="PTHR15974:SF0">
    <property type="entry name" value="CYTOKINE-LIKE PROTEIN 1"/>
    <property type="match status" value="1"/>
</dbReference>
<dbReference type="PANTHER" id="PTHR15974">
    <property type="entry name" value="CYTOKINE-LIKE PROTEIN 1"/>
    <property type="match status" value="1"/>
</dbReference>
<evidence type="ECO:0000313" key="3">
    <source>
        <dbReference type="Proteomes" id="UP000005226"/>
    </source>
</evidence>